<dbReference type="AlphaFoldDB" id="A0A1J6KMP1"/>
<protein>
    <recommendedName>
        <fullName evidence="3">Mitochondrial protein</fullName>
    </recommendedName>
</protein>
<feature type="non-terminal residue" evidence="1">
    <location>
        <position position="93"/>
    </location>
</feature>
<proteinExistence type="predicted"/>
<evidence type="ECO:0000313" key="2">
    <source>
        <dbReference type="Proteomes" id="UP000187609"/>
    </source>
</evidence>
<gene>
    <name evidence="1" type="ORF">A4A49_63786</name>
</gene>
<dbReference type="Gramene" id="OIT26128">
    <property type="protein sequence ID" value="OIT26128"/>
    <property type="gene ID" value="A4A49_63786"/>
</dbReference>
<evidence type="ECO:0008006" key="3">
    <source>
        <dbReference type="Google" id="ProtNLM"/>
    </source>
</evidence>
<name>A0A1J6KMP1_NICAT</name>
<sequence length="93" mass="10636">KPSIWLKDYITTIKTHTNNPYSTSNVISYDNLSPAYQSYLSVFSVLTEPQSFKEAAHDPRWIEAMNQEIKALEENYTWEVVGLPEGKKPIGSK</sequence>
<evidence type="ECO:0000313" key="1">
    <source>
        <dbReference type="EMBL" id="OIT26128.1"/>
    </source>
</evidence>
<organism evidence="1 2">
    <name type="scientific">Nicotiana attenuata</name>
    <name type="common">Coyote tobacco</name>
    <dbReference type="NCBI Taxonomy" id="49451"/>
    <lineage>
        <taxon>Eukaryota</taxon>
        <taxon>Viridiplantae</taxon>
        <taxon>Streptophyta</taxon>
        <taxon>Embryophyta</taxon>
        <taxon>Tracheophyta</taxon>
        <taxon>Spermatophyta</taxon>
        <taxon>Magnoliopsida</taxon>
        <taxon>eudicotyledons</taxon>
        <taxon>Gunneridae</taxon>
        <taxon>Pentapetalae</taxon>
        <taxon>asterids</taxon>
        <taxon>lamiids</taxon>
        <taxon>Solanales</taxon>
        <taxon>Solanaceae</taxon>
        <taxon>Nicotianoideae</taxon>
        <taxon>Nicotianeae</taxon>
        <taxon>Nicotiana</taxon>
    </lineage>
</organism>
<comment type="caution">
    <text evidence="1">The sequence shown here is derived from an EMBL/GenBank/DDBJ whole genome shotgun (WGS) entry which is preliminary data.</text>
</comment>
<dbReference type="Proteomes" id="UP000187609">
    <property type="component" value="Unassembled WGS sequence"/>
</dbReference>
<dbReference type="EMBL" id="MJEQ01002967">
    <property type="protein sequence ID" value="OIT26128.1"/>
    <property type="molecule type" value="Genomic_DNA"/>
</dbReference>
<accession>A0A1J6KMP1</accession>
<keyword evidence="2" id="KW-1185">Reference proteome</keyword>
<reference evidence="1" key="1">
    <citation type="submission" date="2016-11" db="EMBL/GenBank/DDBJ databases">
        <title>The genome of Nicotiana attenuata.</title>
        <authorList>
            <person name="Xu S."/>
            <person name="Brockmoeller T."/>
            <person name="Gaquerel E."/>
            <person name="Navarro A."/>
            <person name="Kuhl H."/>
            <person name="Gase K."/>
            <person name="Ling Z."/>
            <person name="Zhou W."/>
            <person name="Kreitzer C."/>
            <person name="Stanke M."/>
            <person name="Tang H."/>
            <person name="Lyons E."/>
            <person name="Pandey P."/>
            <person name="Pandey S.P."/>
            <person name="Timmermann B."/>
            <person name="Baldwin I.T."/>
        </authorList>
    </citation>
    <scope>NUCLEOTIDE SEQUENCE [LARGE SCALE GENOMIC DNA]</scope>
    <source>
        <strain evidence="1">UT</strain>
    </source>
</reference>
<feature type="non-terminal residue" evidence="1">
    <location>
        <position position="1"/>
    </location>
</feature>